<organism evidence="1 2">
    <name type="scientific">Plakobranchus ocellatus</name>
    <dbReference type="NCBI Taxonomy" id="259542"/>
    <lineage>
        <taxon>Eukaryota</taxon>
        <taxon>Metazoa</taxon>
        <taxon>Spiralia</taxon>
        <taxon>Lophotrochozoa</taxon>
        <taxon>Mollusca</taxon>
        <taxon>Gastropoda</taxon>
        <taxon>Heterobranchia</taxon>
        <taxon>Euthyneura</taxon>
        <taxon>Panpulmonata</taxon>
        <taxon>Sacoglossa</taxon>
        <taxon>Placobranchoidea</taxon>
        <taxon>Plakobranchidae</taxon>
        <taxon>Plakobranchus</taxon>
    </lineage>
</organism>
<evidence type="ECO:0000313" key="1">
    <source>
        <dbReference type="EMBL" id="GFO39625.1"/>
    </source>
</evidence>
<evidence type="ECO:0000313" key="2">
    <source>
        <dbReference type="Proteomes" id="UP000735302"/>
    </source>
</evidence>
<sequence length="81" mass="9037">MILNKGLIGLTSDSQPSSKFQQDLARLRDMADQKHQGLSKSMTSVQVYDQLTNSYCPASEHDGKKIGWLTAAQLEIRREGN</sequence>
<dbReference type="AlphaFoldDB" id="A0AAV4D666"/>
<proteinExistence type="predicted"/>
<gene>
    <name evidence="1" type="ORF">PoB_006613000</name>
</gene>
<protein>
    <submittedName>
        <fullName evidence="1">Uncharacterized protein</fullName>
    </submittedName>
</protein>
<reference evidence="1 2" key="1">
    <citation type="journal article" date="2021" name="Elife">
        <title>Chloroplast acquisition without the gene transfer in kleptoplastic sea slugs, Plakobranchus ocellatus.</title>
        <authorList>
            <person name="Maeda T."/>
            <person name="Takahashi S."/>
            <person name="Yoshida T."/>
            <person name="Shimamura S."/>
            <person name="Takaki Y."/>
            <person name="Nagai Y."/>
            <person name="Toyoda A."/>
            <person name="Suzuki Y."/>
            <person name="Arimoto A."/>
            <person name="Ishii H."/>
            <person name="Satoh N."/>
            <person name="Nishiyama T."/>
            <person name="Hasebe M."/>
            <person name="Maruyama T."/>
            <person name="Minagawa J."/>
            <person name="Obokata J."/>
            <person name="Shigenobu S."/>
        </authorList>
    </citation>
    <scope>NUCLEOTIDE SEQUENCE [LARGE SCALE GENOMIC DNA]</scope>
</reference>
<name>A0AAV4D666_9GAST</name>
<keyword evidence="2" id="KW-1185">Reference proteome</keyword>
<dbReference type="Proteomes" id="UP000735302">
    <property type="component" value="Unassembled WGS sequence"/>
</dbReference>
<comment type="caution">
    <text evidence="1">The sequence shown here is derived from an EMBL/GenBank/DDBJ whole genome shotgun (WGS) entry which is preliminary data.</text>
</comment>
<dbReference type="EMBL" id="BLXT01007504">
    <property type="protein sequence ID" value="GFO39625.1"/>
    <property type="molecule type" value="Genomic_DNA"/>
</dbReference>
<accession>A0AAV4D666</accession>